<dbReference type="InterPro" id="IPR018727">
    <property type="entry name" value="DUF2267"/>
</dbReference>
<evidence type="ECO:0000313" key="2">
    <source>
        <dbReference type="Proteomes" id="UP001635816"/>
    </source>
</evidence>
<dbReference type="RefSeq" id="WP_409543901.1">
    <property type="nucleotide sequence ID" value="NZ_JBKBDD010000006.1"/>
</dbReference>
<accession>A0ABW9LAZ9</accession>
<dbReference type="Gene3D" id="1.10.490.110">
    <property type="entry name" value="Uncharacterized conserved protein DUF2267"/>
    <property type="match status" value="1"/>
</dbReference>
<protein>
    <submittedName>
        <fullName evidence="1">DUF2267 domain-containing protein</fullName>
    </submittedName>
</protein>
<reference evidence="1 2" key="1">
    <citation type="submission" date="2024-12" db="EMBL/GenBank/DDBJ databases">
        <title>The coexistence of Mycolicibacterium septicum and Mycolicibacterium nivoides in clinical samples.</title>
        <authorList>
            <person name="Wang C."/>
            <person name="Feng Y."/>
            <person name="Zong Z."/>
        </authorList>
    </citation>
    <scope>NUCLEOTIDE SEQUENCE [LARGE SCALE GENOMIC DNA]</scope>
    <source>
        <strain evidence="1 2">120309</strain>
    </source>
</reference>
<dbReference type="Proteomes" id="UP001635816">
    <property type="component" value="Unassembled WGS sequence"/>
</dbReference>
<dbReference type="EMBL" id="JBKBDD010000006">
    <property type="protein sequence ID" value="MFN6545086.1"/>
    <property type="molecule type" value="Genomic_DNA"/>
</dbReference>
<dbReference type="Pfam" id="PF10025">
    <property type="entry name" value="DUF2267"/>
    <property type="match status" value="1"/>
</dbReference>
<proteinExistence type="predicted"/>
<comment type="caution">
    <text evidence="1">The sequence shown here is derived from an EMBL/GenBank/DDBJ whole genome shotgun (WGS) entry which is preliminary data.</text>
</comment>
<organism evidence="1 2">
    <name type="scientific">Mycolicibacterium nivoides</name>
    <dbReference type="NCBI Taxonomy" id="2487344"/>
    <lineage>
        <taxon>Bacteria</taxon>
        <taxon>Bacillati</taxon>
        <taxon>Actinomycetota</taxon>
        <taxon>Actinomycetes</taxon>
        <taxon>Mycobacteriales</taxon>
        <taxon>Mycobacteriaceae</taxon>
        <taxon>Mycolicibacterium</taxon>
    </lineage>
</organism>
<keyword evidence="2" id="KW-1185">Reference proteome</keyword>
<evidence type="ECO:0000313" key="1">
    <source>
        <dbReference type="EMBL" id="MFN6545086.1"/>
    </source>
</evidence>
<gene>
    <name evidence="1" type="ORF">ACK4CT_18025</name>
</gene>
<name>A0ABW9LAZ9_9MYCO</name>
<sequence length="147" mass="16123">MSTSTKVAPLDHAMHAAHTWVNGVARQFGTDDREFAYGVLRAWLHTLRDRLTVSAAAHFAAQLPDLIRGVFYAGWDPDAVPMKFDAEAYGSRFAHEANISIQDVDKAASAVTSALLHFLPAAQIDKALEQLPSDIRARLEAQPIDLD</sequence>
<dbReference type="InterPro" id="IPR038282">
    <property type="entry name" value="DUF2267_sf"/>
</dbReference>